<reference evidence="1 2" key="1">
    <citation type="submission" date="2018-08" db="EMBL/GenBank/DDBJ databases">
        <authorList>
            <person name="Laetsch R D."/>
            <person name="Stevens L."/>
            <person name="Kumar S."/>
            <person name="Blaxter L. M."/>
        </authorList>
    </citation>
    <scope>NUCLEOTIDE SEQUENCE [LARGE SCALE GENOMIC DNA]</scope>
</reference>
<dbReference type="EMBL" id="UPTC01000439">
    <property type="protein sequence ID" value="VBB28621.1"/>
    <property type="molecule type" value="Genomic_DNA"/>
</dbReference>
<name>A0A498S5G1_ACAVI</name>
<gene>
    <name evidence="1" type="ORF">NAV_LOCUS3451</name>
</gene>
<evidence type="ECO:0000313" key="1">
    <source>
        <dbReference type="EMBL" id="VBB28621.1"/>
    </source>
</evidence>
<dbReference type="AlphaFoldDB" id="A0A498S5G1"/>
<dbReference type="Proteomes" id="UP000276991">
    <property type="component" value="Unassembled WGS sequence"/>
</dbReference>
<organism evidence="1 2">
    <name type="scientific">Acanthocheilonema viteae</name>
    <name type="common">Filarial nematode worm</name>
    <name type="synonym">Dipetalonema viteae</name>
    <dbReference type="NCBI Taxonomy" id="6277"/>
    <lineage>
        <taxon>Eukaryota</taxon>
        <taxon>Metazoa</taxon>
        <taxon>Ecdysozoa</taxon>
        <taxon>Nematoda</taxon>
        <taxon>Chromadorea</taxon>
        <taxon>Rhabditida</taxon>
        <taxon>Spirurina</taxon>
        <taxon>Spiruromorpha</taxon>
        <taxon>Filarioidea</taxon>
        <taxon>Onchocercidae</taxon>
        <taxon>Acanthocheilonema</taxon>
    </lineage>
</organism>
<protein>
    <submittedName>
        <fullName evidence="1">Uncharacterized protein</fullName>
    </submittedName>
</protein>
<dbReference type="OrthoDB" id="5876058at2759"/>
<accession>A0A498S5G1</accession>
<keyword evidence="2" id="KW-1185">Reference proteome</keyword>
<sequence length="683" mass="78755">MSMPENTYVSIPVHFKTLWENFRRDPFSDQSIDFARLIAAYYLDFPLLIPKNPGSLPSLYEWPKSLSDVNLDEAVLLKRVDIAKTISTICDERAPPVLLWACGHHIEAIYYCDQFRDLKSQAMLRFLEEQLSGLQLLQMFCEGRIEMAFNELDSLEEITEYGSMQNMQFSWGKLADSLLQMDAIAETRAVNLLIDRILTKMCNIHEMMPLFVDANISLPRPPVYMCTTVLGFGEEQYCYVRLWILIQAYIRLLCDANNQMKQATTKYYNLLNGGEENDDDSLLVRWMKEADQSDFEQLNHLFDYLSTFRSPFAHMNEFCPENITCWRNHLLKEVILQEGISRKEMQQDLQINAVRTKVPEGVLIRAKYISHCWSYPTHVADEGLLAMNLKLRPSDFVYGTTLSTPASLLERMPRIEFAPKICHHSSFDIRSYTQRPFTITSRSFPMVTRYLKCEDRSDIDRMDSWRKLDRAMQKVNVMIDEVEKELRSTSSYVKALLNTASSKAFAENATNNNVSDRTSFSDFSSLSSQKFETSPVTEQCKFVNNDRYSLDSNREPEYHSEIEKLNFDLLSPQPTIHNAAVVNTTSPNAFLSSPIISDSQHLVNTPSPLPVWLKLLPIKQKNFLLSLTPMINETKKMREDGGVPEIQLLQMKLLEVMDEEKQLPSSNLKFELVTTIASTRLCD</sequence>
<evidence type="ECO:0000313" key="2">
    <source>
        <dbReference type="Proteomes" id="UP000276991"/>
    </source>
</evidence>
<proteinExistence type="predicted"/>